<dbReference type="Proteomes" id="UP000054837">
    <property type="component" value="Unassembled WGS sequence"/>
</dbReference>
<proteinExistence type="predicted"/>
<sequence>MGTLHAAKFADLDVRTLHDLLRLRVDVFVVEQQCPYPEIDGRDVEPTAEHLWMDVDGQVAATVRTLVDPNGTRRLGRVATHRDHRGRGYAAQLVREGLRRLGDGPVQIGAQAHLADWYARLGFVRSGPDYLEDGIPHLPMTRG</sequence>
<comment type="caution">
    <text evidence="2">The sequence shown here is derived from an EMBL/GenBank/DDBJ whole genome shotgun (WGS) entry which is preliminary data.</text>
</comment>
<dbReference type="OrthoDB" id="9796171at2"/>
<protein>
    <recommendedName>
        <fullName evidence="1">N-acetyltransferase domain-containing protein</fullName>
    </recommendedName>
</protein>
<dbReference type="Gene3D" id="3.40.630.30">
    <property type="match status" value="1"/>
</dbReference>
<evidence type="ECO:0000259" key="1">
    <source>
        <dbReference type="PROSITE" id="PS51186"/>
    </source>
</evidence>
<dbReference type="STRING" id="767452.AVL62_10585"/>
<dbReference type="CDD" id="cd04301">
    <property type="entry name" value="NAT_SF"/>
    <property type="match status" value="1"/>
</dbReference>
<evidence type="ECO:0000313" key="3">
    <source>
        <dbReference type="Proteomes" id="UP000054837"/>
    </source>
</evidence>
<dbReference type="Pfam" id="PF13673">
    <property type="entry name" value="Acetyltransf_10"/>
    <property type="match status" value="1"/>
</dbReference>
<dbReference type="InterPro" id="IPR000182">
    <property type="entry name" value="GNAT_dom"/>
</dbReference>
<dbReference type="RefSeq" id="WP_058890036.1">
    <property type="nucleotide sequence ID" value="NZ_LQBL01000003.1"/>
</dbReference>
<accession>A0A0W8IEH8</accession>
<dbReference type="PROSITE" id="PS51186">
    <property type="entry name" value="GNAT"/>
    <property type="match status" value="1"/>
</dbReference>
<feature type="domain" description="N-acetyltransferase" evidence="1">
    <location>
        <begin position="7"/>
        <end position="143"/>
    </location>
</feature>
<dbReference type="SUPFAM" id="SSF55729">
    <property type="entry name" value="Acyl-CoA N-acyltransferases (Nat)"/>
    <property type="match status" value="1"/>
</dbReference>
<dbReference type="AlphaFoldDB" id="A0A0W8IEH8"/>
<dbReference type="InterPro" id="IPR016181">
    <property type="entry name" value="Acyl_CoA_acyltransferase"/>
</dbReference>
<evidence type="ECO:0000313" key="2">
    <source>
        <dbReference type="EMBL" id="KUG58359.1"/>
    </source>
</evidence>
<name>A0A0W8IEH8_9MICO</name>
<keyword evidence="3" id="KW-1185">Reference proteome</keyword>
<dbReference type="GO" id="GO:0016747">
    <property type="term" value="F:acyltransferase activity, transferring groups other than amino-acyl groups"/>
    <property type="evidence" value="ECO:0007669"/>
    <property type="project" value="InterPro"/>
</dbReference>
<organism evidence="2 3">
    <name type="scientific">Serinicoccus chungangensis</name>
    <dbReference type="NCBI Taxonomy" id="767452"/>
    <lineage>
        <taxon>Bacteria</taxon>
        <taxon>Bacillati</taxon>
        <taxon>Actinomycetota</taxon>
        <taxon>Actinomycetes</taxon>
        <taxon>Micrococcales</taxon>
        <taxon>Ornithinimicrobiaceae</taxon>
        <taxon>Serinicoccus</taxon>
    </lineage>
</organism>
<reference evidence="2 3" key="1">
    <citation type="submission" date="2015-12" db="EMBL/GenBank/DDBJ databases">
        <title>Serinicoccus chungangenesis strain CD08_5 genome sequencing and assembly.</title>
        <authorList>
            <person name="Chander A.M."/>
            <person name="Kaur G."/>
            <person name="Nair G.R."/>
            <person name="Dhawan D.K."/>
            <person name="Kochhar R.K."/>
            <person name="Mayilraj S."/>
            <person name="Bhadada S.K."/>
        </authorList>
    </citation>
    <scope>NUCLEOTIDE SEQUENCE [LARGE SCALE GENOMIC DNA]</scope>
    <source>
        <strain evidence="2 3">CD08_5</strain>
    </source>
</reference>
<gene>
    <name evidence="2" type="ORF">AVL62_10585</name>
</gene>
<dbReference type="EMBL" id="LQBL01000003">
    <property type="protein sequence ID" value="KUG58359.1"/>
    <property type="molecule type" value="Genomic_DNA"/>
</dbReference>